<organism evidence="3 4">
    <name type="scientific">Persicimonas caeni</name>
    <dbReference type="NCBI Taxonomy" id="2292766"/>
    <lineage>
        <taxon>Bacteria</taxon>
        <taxon>Deltaproteobacteria</taxon>
        <taxon>Bradymonadales</taxon>
        <taxon>Bradymonadaceae</taxon>
        <taxon>Persicimonas</taxon>
    </lineage>
</organism>
<dbReference type="Proteomes" id="UP000315995">
    <property type="component" value="Chromosome"/>
</dbReference>
<name>A0A4Y6PZJ6_PERCE</name>
<evidence type="ECO:0000256" key="2">
    <source>
        <dbReference type="SAM" id="SignalP"/>
    </source>
</evidence>
<keyword evidence="4" id="KW-1185">Reference proteome</keyword>
<dbReference type="SUPFAM" id="SSF53474">
    <property type="entry name" value="alpha/beta-Hydrolases"/>
    <property type="match status" value="1"/>
</dbReference>
<dbReference type="RefSeq" id="WP_141200200.1">
    <property type="nucleotide sequence ID" value="NZ_CP041186.1"/>
</dbReference>
<evidence type="ECO:0008006" key="5">
    <source>
        <dbReference type="Google" id="ProtNLM"/>
    </source>
</evidence>
<dbReference type="InterPro" id="IPR029058">
    <property type="entry name" value="AB_hydrolase_fold"/>
</dbReference>
<reference evidence="3 4" key="1">
    <citation type="submission" date="2019-06" db="EMBL/GenBank/DDBJ databases">
        <title>Persicimonas caeni gen. nov., sp. nov., a predatory bacterium isolated from solar saltern.</title>
        <authorList>
            <person name="Wang S."/>
        </authorList>
    </citation>
    <scope>NUCLEOTIDE SEQUENCE [LARGE SCALE GENOMIC DNA]</scope>
    <source>
        <strain evidence="3 4">YN101</strain>
    </source>
</reference>
<dbReference type="EMBL" id="CP041186">
    <property type="protein sequence ID" value="QDG53746.1"/>
    <property type="molecule type" value="Genomic_DNA"/>
</dbReference>
<dbReference type="PROSITE" id="PS51257">
    <property type="entry name" value="PROKAR_LIPOPROTEIN"/>
    <property type="match status" value="1"/>
</dbReference>
<accession>A0A5B8YDM5</accession>
<dbReference type="AlphaFoldDB" id="A0A4Y6PZJ6"/>
<evidence type="ECO:0000256" key="1">
    <source>
        <dbReference type="SAM" id="MobiDB-lite"/>
    </source>
</evidence>
<evidence type="ECO:0000313" key="3">
    <source>
        <dbReference type="EMBL" id="QDG53746.1"/>
    </source>
</evidence>
<evidence type="ECO:0000313" key="4">
    <source>
        <dbReference type="Proteomes" id="UP000315995"/>
    </source>
</evidence>
<feature type="signal peptide" evidence="2">
    <location>
        <begin position="1"/>
        <end position="22"/>
    </location>
</feature>
<feature type="region of interest" description="Disordered" evidence="1">
    <location>
        <begin position="29"/>
        <end position="51"/>
    </location>
</feature>
<keyword evidence="2" id="KW-0732">Signal</keyword>
<sequence length="714" mass="76322">MYARRLPLAALVAALVATFAVACSDDDSQTNNQTLGDVGPDSQTDAADTSDDADAAVDLGTRVRFDPTSDDFFSVPFPSDTRRKEDGSFGFSDWDGAYDNGLLKLWFDAADDLMDGWGLVSGVFVHFSEPIDPSTLPQTIEASTSTDEGFPSVFLMDVDPDSPQQGEMLPIDCKFTEGEGTIHDANLLGCISPFGVVRRPNTRYAFVVTTQVTDTDGEPLVPDAAMAELLAGEDVEGVNGTVAAQPYIDAKELLTDAGLSDGAIASITLFTTGDPASRLVRINEYYRNLPDPQFDPSTLTFVEELDDYVVLRGTYEVPIIQAGERPYSSPPDGKIVFDDSGVPVEQAKDSVPFLVTIPKTPMPEGGFPVLMYMHGSGGEMQELIDRGARPDLDTPAPHGTGPGGVVAPYGIAGFAAEFPFHGTRFSPPDTTGLKLYDLLNNPRATVDNFIVSANEVTLHARLLANVEIDPSVANDLVDTGDAADGKIRFNADSFTAMGQSMGSTIGLPALTVSEEIDAGILSGSGGTLIETALESIKPFRLKPILKRALGYRNDEVLDRYDIALSAVQQTWDFVDPVVHARHAIHEPHPNTPAKHILQHSGIDDGYFSVESRTALSGALGIDFAEPVAETEALDLMTLIAPDHAQPLATPVSANIDGTMTGVVGMYEPSVMDGHNVAYQRDDAKAQYACFVKTVGADGAPEFRAVQDAQPETCE</sequence>
<dbReference type="Gene3D" id="3.40.50.1820">
    <property type="entry name" value="alpha/beta hydrolase"/>
    <property type="match status" value="1"/>
</dbReference>
<dbReference type="OrthoDB" id="581066at2"/>
<gene>
    <name evidence="3" type="ORF">FIV42_24275</name>
</gene>
<proteinExistence type="predicted"/>
<feature type="chain" id="PRO_5030106753" description="Bacterial virulence factor lipase N-terminal domain-containing protein" evidence="2">
    <location>
        <begin position="23"/>
        <end position="714"/>
    </location>
</feature>
<accession>A0A4Y6PZJ6</accession>
<protein>
    <recommendedName>
        <fullName evidence="5">Bacterial virulence factor lipase N-terminal domain-containing protein</fullName>
    </recommendedName>
</protein>